<dbReference type="Proteomes" id="UP000269396">
    <property type="component" value="Unassembled WGS sequence"/>
</dbReference>
<dbReference type="AlphaFoldDB" id="A0A3P8H7Y2"/>
<evidence type="ECO:0000313" key="3">
    <source>
        <dbReference type="Proteomes" id="UP000269396"/>
    </source>
</evidence>
<proteinExistence type="predicted"/>
<name>A0A3P8H7Y2_9TREM</name>
<reference evidence="2 3" key="1">
    <citation type="submission" date="2018-11" db="EMBL/GenBank/DDBJ databases">
        <authorList>
            <consortium name="Pathogen Informatics"/>
        </authorList>
    </citation>
    <scope>NUCLEOTIDE SEQUENCE [LARGE SCALE GENOMIC DNA]</scope>
    <source>
        <strain>Denwood</strain>
        <strain evidence="3">Zambia</strain>
    </source>
</reference>
<evidence type="ECO:0000313" key="2">
    <source>
        <dbReference type="EMBL" id="VDP78624.1"/>
    </source>
</evidence>
<feature type="region of interest" description="Disordered" evidence="1">
    <location>
        <begin position="77"/>
        <end position="124"/>
    </location>
</feature>
<sequence length="137" mass="15746">MDHVNNPPKNPYLGYNHPKSHPYPQIVPGSSNPPFPRRKLNYGCYFVSLFERSLTEIRAGNQRLAAAHPLPPSSPPSFFVARGFQSSNQQESNHKLQTNHMSRHSMPMRSSSPPPRTNIRKQPNTSLHTKLYPFYYF</sequence>
<accession>A0A3P8H7Y2</accession>
<dbReference type="EMBL" id="UZAL01041515">
    <property type="protein sequence ID" value="VDP78624.1"/>
    <property type="molecule type" value="Genomic_DNA"/>
</dbReference>
<feature type="compositionally biased region" description="Polar residues" evidence="1">
    <location>
        <begin position="84"/>
        <end position="99"/>
    </location>
</feature>
<organism evidence="2 3">
    <name type="scientific">Schistosoma mattheei</name>
    <dbReference type="NCBI Taxonomy" id="31246"/>
    <lineage>
        <taxon>Eukaryota</taxon>
        <taxon>Metazoa</taxon>
        <taxon>Spiralia</taxon>
        <taxon>Lophotrochozoa</taxon>
        <taxon>Platyhelminthes</taxon>
        <taxon>Trematoda</taxon>
        <taxon>Digenea</taxon>
        <taxon>Strigeidida</taxon>
        <taxon>Schistosomatoidea</taxon>
        <taxon>Schistosomatidae</taxon>
        <taxon>Schistosoma</taxon>
    </lineage>
</organism>
<feature type="region of interest" description="Disordered" evidence="1">
    <location>
        <begin position="1"/>
        <end position="21"/>
    </location>
</feature>
<protein>
    <submittedName>
        <fullName evidence="2">Uncharacterized protein</fullName>
    </submittedName>
</protein>
<keyword evidence="3" id="KW-1185">Reference proteome</keyword>
<gene>
    <name evidence="2" type="ORF">SMTD_LOCUS19009</name>
</gene>
<evidence type="ECO:0000256" key="1">
    <source>
        <dbReference type="SAM" id="MobiDB-lite"/>
    </source>
</evidence>